<dbReference type="InterPro" id="IPR025996">
    <property type="entry name" value="MT1864/Rv1816-like_C"/>
</dbReference>
<evidence type="ECO:0000256" key="2">
    <source>
        <dbReference type="ARBA" id="ARBA00023125"/>
    </source>
</evidence>
<dbReference type="Gene3D" id="1.10.10.60">
    <property type="entry name" value="Homeodomain-like"/>
    <property type="match status" value="1"/>
</dbReference>
<dbReference type="EMBL" id="BRXE01000017">
    <property type="protein sequence ID" value="GLB82893.1"/>
    <property type="molecule type" value="Genomic_DNA"/>
</dbReference>
<protein>
    <submittedName>
        <fullName evidence="6">TetR family transcriptional regulator</fullName>
    </submittedName>
</protein>
<evidence type="ECO:0000313" key="7">
    <source>
        <dbReference type="Proteomes" id="UP001165663"/>
    </source>
</evidence>
<dbReference type="SUPFAM" id="SSF46689">
    <property type="entry name" value="Homeodomain-like"/>
    <property type="match status" value="1"/>
</dbReference>
<proteinExistence type="predicted"/>
<dbReference type="InterPro" id="IPR009057">
    <property type="entry name" value="Homeodomain-like_sf"/>
</dbReference>
<keyword evidence="2 4" id="KW-0238">DNA-binding</keyword>
<evidence type="ECO:0000256" key="3">
    <source>
        <dbReference type="ARBA" id="ARBA00023163"/>
    </source>
</evidence>
<keyword evidence="1" id="KW-0805">Transcription regulation</keyword>
<dbReference type="Pfam" id="PF13305">
    <property type="entry name" value="TetR_C_33"/>
    <property type="match status" value="1"/>
</dbReference>
<evidence type="ECO:0000256" key="1">
    <source>
        <dbReference type="ARBA" id="ARBA00023015"/>
    </source>
</evidence>
<evidence type="ECO:0000313" key="6">
    <source>
        <dbReference type="EMBL" id="GLB82893.1"/>
    </source>
</evidence>
<reference evidence="6" key="1">
    <citation type="submission" date="2022-07" db="EMBL/GenBank/DDBJ databases">
        <title>Mycobacterium kiyosense sp. nov., scotochromogenic slow-glowing species isolated from respiratory specimens.</title>
        <authorList>
            <person name="Fukano H."/>
            <person name="Kazumi Y."/>
            <person name="Sakagami N."/>
            <person name="Ato M."/>
            <person name="Mitarai S."/>
            <person name="Hoshino Y."/>
        </authorList>
    </citation>
    <scope>NUCLEOTIDE SEQUENCE</scope>
    <source>
        <strain evidence="6">SRL2020-028</strain>
    </source>
</reference>
<dbReference type="Gene3D" id="1.10.357.10">
    <property type="entry name" value="Tetracycline Repressor, domain 2"/>
    <property type="match status" value="1"/>
</dbReference>
<dbReference type="GO" id="GO:0003700">
    <property type="term" value="F:DNA-binding transcription factor activity"/>
    <property type="evidence" value="ECO:0007669"/>
    <property type="project" value="TreeGrafter"/>
</dbReference>
<comment type="caution">
    <text evidence="6">The sequence shown here is derived from an EMBL/GenBank/DDBJ whole genome shotgun (WGS) entry which is preliminary data.</text>
</comment>
<dbReference type="InterPro" id="IPR001647">
    <property type="entry name" value="HTH_TetR"/>
</dbReference>
<evidence type="ECO:0000256" key="4">
    <source>
        <dbReference type="PROSITE-ProRule" id="PRU00335"/>
    </source>
</evidence>
<dbReference type="InterPro" id="IPR050109">
    <property type="entry name" value="HTH-type_TetR-like_transc_reg"/>
</dbReference>
<feature type="domain" description="HTH tetR-type" evidence="5">
    <location>
        <begin position="27"/>
        <end position="87"/>
    </location>
</feature>
<keyword evidence="3" id="KW-0804">Transcription</keyword>
<dbReference type="PROSITE" id="PS50977">
    <property type="entry name" value="HTH_TETR_2"/>
    <property type="match status" value="1"/>
</dbReference>
<gene>
    <name evidence="6" type="ORF">SRL2020028_21490</name>
</gene>
<dbReference type="AlphaFoldDB" id="A0AA37UZ05"/>
<dbReference type="Pfam" id="PF00440">
    <property type="entry name" value="TetR_N"/>
    <property type="match status" value="1"/>
</dbReference>
<name>A0AA37UZ05_9MYCO</name>
<accession>A0AA37UZ05</accession>
<dbReference type="InterPro" id="IPR036271">
    <property type="entry name" value="Tet_transcr_reg_TetR-rel_C_sf"/>
</dbReference>
<feature type="DNA-binding region" description="H-T-H motif" evidence="4">
    <location>
        <begin position="50"/>
        <end position="69"/>
    </location>
</feature>
<dbReference type="PANTHER" id="PTHR30055">
    <property type="entry name" value="HTH-TYPE TRANSCRIPTIONAL REGULATOR RUTR"/>
    <property type="match status" value="1"/>
</dbReference>
<dbReference type="GO" id="GO:0000976">
    <property type="term" value="F:transcription cis-regulatory region binding"/>
    <property type="evidence" value="ECO:0007669"/>
    <property type="project" value="TreeGrafter"/>
</dbReference>
<organism evidence="6 7">
    <name type="scientific">Mycobacterium kiyosense</name>
    <dbReference type="NCBI Taxonomy" id="2871094"/>
    <lineage>
        <taxon>Bacteria</taxon>
        <taxon>Bacillati</taxon>
        <taxon>Actinomycetota</taxon>
        <taxon>Actinomycetes</taxon>
        <taxon>Mycobacteriales</taxon>
        <taxon>Mycobacteriaceae</taxon>
        <taxon>Mycobacterium</taxon>
    </lineage>
</organism>
<evidence type="ECO:0000259" key="5">
    <source>
        <dbReference type="PROSITE" id="PS50977"/>
    </source>
</evidence>
<dbReference type="PANTHER" id="PTHR30055:SF209">
    <property type="entry name" value="POSSIBLE TRANSCRIPTIONAL REGULATORY PROTEIN (PROBABLY TETR-FAMILY)"/>
    <property type="match status" value="1"/>
</dbReference>
<sequence length="248" mass="26510">MAAMPKPAKAVAKPKVDKEAVARLDRDQAVTQLVAAAITLLADKGPAAIKARTVAEAAGLSTIAVYYHLGGLPELIQAVVDRGFQDLGDAFLNAPAGDDPVTSLFAMALEARRFAQANPHLYDLMFGLSTRGSYRPLHPAKSADRSRAENFQKAYDHLVQGCSRLVASGRVRPDEDPDVIAPQLWSVVHGFVTLELGGHVSHFDDPVRQILLPMMINIVVGMGDDPQSANASHTAAMDAMHTLSTNPT</sequence>
<dbReference type="SUPFAM" id="SSF48498">
    <property type="entry name" value="Tetracyclin repressor-like, C-terminal domain"/>
    <property type="match status" value="1"/>
</dbReference>
<dbReference type="Proteomes" id="UP001165663">
    <property type="component" value="Unassembled WGS sequence"/>
</dbReference>